<dbReference type="InterPro" id="IPR010920">
    <property type="entry name" value="LSM_dom_sf"/>
</dbReference>
<dbReference type="NCBIfam" id="TIGR02383">
    <property type="entry name" value="Hfq"/>
    <property type="match status" value="1"/>
</dbReference>
<dbReference type="GO" id="GO:0043487">
    <property type="term" value="P:regulation of RNA stability"/>
    <property type="evidence" value="ECO:0007669"/>
    <property type="project" value="TreeGrafter"/>
</dbReference>
<keyword evidence="1 3" id="KW-0694">RNA-binding</keyword>
<dbReference type="Proteomes" id="UP000190285">
    <property type="component" value="Unassembled WGS sequence"/>
</dbReference>
<sequence>MKSSLNLQDIFLNQVRKERVPITIFLVNGFQIKGVVKGFDSYIIVIESDGKQQMIYKHAISTILPSKPVNFLSSNNNNEK</sequence>
<dbReference type="OrthoDB" id="9799751at2"/>
<dbReference type="Pfam" id="PF17209">
    <property type="entry name" value="Hfq"/>
    <property type="match status" value="1"/>
</dbReference>
<keyword evidence="6" id="KW-1185">Reference proteome</keyword>
<dbReference type="PANTHER" id="PTHR34772">
    <property type="entry name" value="RNA-BINDING PROTEIN HFQ"/>
    <property type="match status" value="1"/>
</dbReference>
<evidence type="ECO:0000256" key="1">
    <source>
        <dbReference type="ARBA" id="ARBA00022884"/>
    </source>
</evidence>
<comment type="function">
    <text evidence="3">RNA chaperone that binds small regulatory RNA (sRNAs) and mRNAs to facilitate mRNA translational regulation in response to envelope stress, environmental stress and changes in metabolite concentrations. Also binds with high specificity to tRNAs.</text>
</comment>
<dbReference type="EMBL" id="FUZT01000006">
    <property type="protein sequence ID" value="SKC73204.1"/>
    <property type="molecule type" value="Genomic_DNA"/>
</dbReference>
<feature type="domain" description="Sm" evidence="4">
    <location>
        <begin position="9"/>
        <end position="69"/>
    </location>
</feature>
<gene>
    <name evidence="3" type="primary">hfq</name>
    <name evidence="5" type="ORF">SAMN02194393_02698</name>
</gene>
<evidence type="ECO:0000313" key="6">
    <source>
        <dbReference type="Proteomes" id="UP000190285"/>
    </source>
</evidence>
<dbReference type="AlphaFoldDB" id="A0A1T5LBE3"/>
<dbReference type="SUPFAM" id="SSF50182">
    <property type="entry name" value="Sm-like ribonucleoproteins"/>
    <property type="match status" value="1"/>
</dbReference>
<name>A0A1T5LBE3_9FIRM</name>
<evidence type="ECO:0000256" key="2">
    <source>
        <dbReference type="ARBA" id="ARBA00023016"/>
    </source>
</evidence>
<protein>
    <recommendedName>
        <fullName evidence="3">RNA-binding protein Hfq</fullName>
    </recommendedName>
</protein>
<evidence type="ECO:0000313" key="5">
    <source>
        <dbReference type="EMBL" id="SKC73204.1"/>
    </source>
</evidence>
<dbReference type="PROSITE" id="PS52002">
    <property type="entry name" value="SM"/>
    <property type="match status" value="1"/>
</dbReference>
<reference evidence="5 6" key="1">
    <citation type="submission" date="2017-02" db="EMBL/GenBank/DDBJ databases">
        <authorList>
            <person name="Peterson S.W."/>
        </authorList>
    </citation>
    <scope>NUCLEOTIDE SEQUENCE [LARGE SCALE GENOMIC DNA]</scope>
    <source>
        <strain evidence="5 6">M1</strain>
    </source>
</reference>
<dbReference type="GO" id="GO:0006355">
    <property type="term" value="P:regulation of DNA-templated transcription"/>
    <property type="evidence" value="ECO:0007669"/>
    <property type="project" value="InterPro"/>
</dbReference>
<comment type="subunit">
    <text evidence="3">Homohexamer.</text>
</comment>
<dbReference type="CDD" id="cd01716">
    <property type="entry name" value="Hfq"/>
    <property type="match status" value="1"/>
</dbReference>
<dbReference type="RefSeq" id="WP_079492254.1">
    <property type="nucleotide sequence ID" value="NZ_FUZT01000006.1"/>
</dbReference>
<proteinExistence type="inferred from homology"/>
<organism evidence="5 6">
    <name type="scientific">Maledivibacter halophilus</name>
    <dbReference type="NCBI Taxonomy" id="36842"/>
    <lineage>
        <taxon>Bacteria</taxon>
        <taxon>Bacillati</taxon>
        <taxon>Bacillota</taxon>
        <taxon>Clostridia</taxon>
        <taxon>Peptostreptococcales</taxon>
        <taxon>Caminicellaceae</taxon>
        <taxon>Maledivibacter</taxon>
    </lineage>
</organism>
<dbReference type="NCBIfam" id="NF001602">
    <property type="entry name" value="PRK00395.1"/>
    <property type="match status" value="1"/>
</dbReference>
<evidence type="ECO:0000256" key="3">
    <source>
        <dbReference type="HAMAP-Rule" id="MF_00436"/>
    </source>
</evidence>
<dbReference type="InterPro" id="IPR047575">
    <property type="entry name" value="Sm"/>
</dbReference>
<dbReference type="InterPro" id="IPR005001">
    <property type="entry name" value="Hfq"/>
</dbReference>
<accession>A0A1T5LBE3</accession>
<dbReference type="PANTHER" id="PTHR34772:SF1">
    <property type="entry name" value="RNA-BINDING PROTEIN HFQ"/>
    <property type="match status" value="1"/>
</dbReference>
<dbReference type="STRING" id="36842.SAMN02194393_02698"/>
<dbReference type="HAMAP" id="MF_00436">
    <property type="entry name" value="Hfq"/>
    <property type="match status" value="1"/>
</dbReference>
<evidence type="ECO:0000259" key="4">
    <source>
        <dbReference type="PROSITE" id="PS52002"/>
    </source>
</evidence>
<keyword evidence="2 3" id="KW-0346">Stress response</keyword>
<dbReference type="GO" id="GO:0003723">
    <property type="term" value="F:RNA binding"/>
    <property type="evidence" value="ECO:0007669"/>
    <property type="project" value="UniProtKB-UniRule"/>
</dbReference>
<dbReference type="GO" id="GO:0045974">
    <property type="term" value="P:regulation of translation, ncRNA-mediated"/>
    <property type="evidence" value="ECO:0007669"/>
    <property type="project" value="TreeGrafter"/>
</dbReference>
<dbReference type="Gene3D" id="2.30.30.100">
    <property type="match status" value="1"/>
</dbReference>
<dbReference type="GO" id="GO:0005829">
    <property type="term" value="C:cytosol"/>
    <property type="evidence" value="ECO:0007669"/>
    <property type="project" value="TreeGrafter"/>
</dbReference>
<comment type="similarity">
    <text evidence="3">Belongs to the Hfq family.</text>
</comment>